<dbReference type="GeneTree" id="ENSGT00940000157697"/>
<keyword evidence="5" id="KW-0505">Motor protein</keyword>
<organism evidence="9 10">
    <name type="scientific">Oryzias latipes</name>
    <name type="common">Japanese rice fish</name>
    <name type="synonym">Japanese killifish</name>
    <dbReference type="NCBI Taxonomy" id="8090"/>
    <lineage>
        <taxon>Eukaryota</taxon>
        <taxon>Metazoa</taxon>
        <taxon>Chordata</taxon>
        <taxon>Craniata</taxon>
        <taxon>Vertebrata</taxon>
        <taxon>Euteleostomi</taxon>
        <taxon>Actinopterygii</taxon>
        <taxon>Neopterygii</taxon>
        <taxon>Teleostei</taxon>
        <taxon>Neoteleostei</taxon>
        <taxon>Acanthomorphata</taxon>
        <taxon>Ovalentaria</taxon>
        <taxon>Atherinomorphae</taxon>
        <taxon>Beloniformes</taxon>
        <taxon>Adrianichthyidae</taxon>
        <taxon>Oryziinae</taxon>
        <taxon>Oryzias</taxon>
    </lineage>
</organism>
<dbReference type="GO" id="GO:0005524">
    <property type="term" value="F:ATP binding"/>
    <property type="evidence" value="ECO:0007669"/>
    <property type="project" value="UniProtKB-UniRule"/>
</dbReference>
<feature type="region of interest" description="Disordered" evidence="7">
    <location>
        <begin position="772"/>
        <end position="791"/>
    </location>
</feature>
<protein>
    <submittedName>
        <fullName evidence="9">Kinesin family member 6</fullName>
    </submittedName>
</protein>
<feature type="binding site" evidence="5">
    <location>
        <begin position="95"/>
        <end position="102"/>
    </location>
    <ligand>
        <name>ATP</name>
        <dbReference type="ChEBI" id="CHEBI:30616"/>
    </ligand>
</feature>
<dbReference type="CTD" id="221458"/>
<dbReference type="SMART" id="SM00129">
    <property type="entry name" value="KISc"/>
    <property type="match status" value="1"/>
</dbReference>
<dbReference type="InterPro" id="IPR036961">
    <property type="entry name" value="Kinesin_motor_dom_sf"/>
</dbReference>
<gene>
    <name evidence="9" type="primary">KIF6</name>
    <name evidence="9" type="synonym">kif6</name>
</gene>
<dbReference type="AlphaFoldDB" id="H2MTZ6"/>
<dbReference type="GO" id="GO:0005737">
    <property type="term" value="C:cytoplasm"/>
    <property type="evidence" value="ECO:0000318"/>
    <property type="project" value="GO_Central"/>
</dbReference>
<evidence type="ECO:0000256" key="7">
    <source>
        <dbReference type="SAM" id="MobiDB-lite"/>
    </source>
</evidence>
<feature type="domain" description="Kinesin motor" evidence="8">
    <location>
        <begin position="5"/>
        <end position="343"/>
    </location>
</feature>
<evidence type="ECO:0000256" key="6">
    <source>
        <dbReference type="SAM" id="Coils"/>
    </source>
</evidence>
<evidence type="ECO:0000313" key="10">
    <source>
        <dbReference type="Proteomes" id="UP000001038"/>
    </source>
</evidence>
<dbReference type="KEGG" id="ola:101160372"/>
<dbReference type="Ensembl" id="ENSORLT00000022256.2">
    <property type="protein sequence ID" value="ENSORLP00000022255.2"/>
    <property type="gene ID" value="ENSORLG00000017781.2"/>
</dbReference>
<evidence type="ECO:0000313" key="9">
    <source>
        <dbReference type="Ensembl" id="ENSORLP00000022255.2"/>
    </source>
</evidence>
<dbReference type="GO" id="GO:0005871">
    <property type="term" value="C:kinesin complex"/>
    <property type="evidence" value="ECO:0000318"/>
    <property type="project" value="GO_Central"/>
</dbReference>
<reference evidence="9 10" key="1">
    <citation type="journal article" date="2007" name="Nature">
        <title>The medaka draft genome and insights into vertebrate genome evolution.</title>
        <authorList>
            <person name="Kasahara M."/>
            <person name="Naruse K."/>
            <person name="Sasaki S."/>
            <person name="Nakatani Y."/>
            <person name="Qu W."/>
            <person name="Ahsan B."/>
            <person name="Yamada T."/>
            <person name="Nagayasu Y."/>
            <person name="Doi K."/>
            <person name="Kasai Y."/>
            <person name="Jindo T."/>
            <person name="Kobayashi D."/>
            <person name="Shimada A."/>
            <person name="Toyoda A."/>
            <person name="Kuroki Y."/>
            <person name="Fujiyama A."/>
            <person name="Sasaki T."/>
            <person name="Shimizu A."/>
            <person name="Asakawa S."/>
            <person name="Shimizu N."/>
            <person name="Hashimoto S."/>
            <person name="Yang J."/>
            <person name="Lee Y."/>
            <person name="Matsushima K."/>
            <person name="Sugano S."/>
            <person name="Sakaizumi M."/>
            <person name="Narita T."/>
            <person name="Ohishi K."/>
            <person name="Haga S."/>
            <person name="Ohta F."/>
            <person name="Nomoto H."/>
            <person name="Nogata K."/>
            <person name="Morishita T."/>
            <person name="Endo T."/>
            <person name="Shin-I T."/>
            <person name="Takeda H."/>
            <person name="Morishita S."/>
            <person name="Kohara Y."/>
        </authorList>
    </citation>
    <scope>NUCLEOTIDE SEQUENCE [LARGE SCALE GENOMIC DNA]</scope>
    <source>
        <strain evidence="9 10">Hd-rR</strain>
    </source>
</reference>
<dbReference type="GO" id="GO:0008017">
    <property type="term" value="F:microtubule binding"/>
    <property type="evidence" value="ECO:0000318"/>
    <property type="project" value="GO_Central"/>
</dbReference>
<dbReference type="OrthoDB" id="3176171at2759"/>
<proteinExistence type="inferred from homology"/>
<keyword evidence="2 5" id="KW-0547">Nucleotide-binding</keyword>
<keyword evidence="4" id="KW-0206">Cytoskeleton</keyword>
<dbReference type="PRINTS" id="PR00380">
    <property type="entry name" value="KINESINHEAVY"/>
</dbReference>
<dbReference type="PROSITE" id="PS50067">
    <property type="entry name" value="KINESIN_MOTOR_2"/>
    <property type="match status" value="1"/>
</dbReference>
<evidence type="ECO:0000259" key="8">
    <source>
        <dbReference type="PROSITE" id="PS50067"/>
    </source>
</evidence>
<reference evidence="9" key="3">
    <citation type="submission" date="2025-09" db="UniProtKB">
        <authorList>
            <consortium name="Ensembl"/>
        </authorList>
    </citation>
    <scope>IDENTIFICATION</scope>
    <source>
        <strain evidence="9">Hd-rR</strain>
    </source>
</reference>
<evidence type="ECO:0000256" key="4">
    <source>
        <dbReference type="ARBA" id="ARBA00023212"/>
    </source>
</evidence>
<keyword evidence="10" id="KW-1185">Reference proteome</keyword>
<keyword evidence="4" id="KW-0963">Cytoplasm</keyword>
<dbReference type="HOGENOM" id="CLU_001485_16_1_1"/>
<dbReference type="Pfam" id="PF00225">
    <property type="entry name" value="Kinesin"/>
    <property type="match status" value="1"/>
</dbReference>
<name>H2MTZ6_ORYLA</name>
<dbReference type="InterPro" id="IPR027640">
    <property type="entry name" value="Kinesin-like_fam"/>
</dbReference>
<dbReference type="GO" id="GO:0005874">
    <property type="term" value="C:microtubule"/>
    <property type="evidence" value="ECO:0000318"/>
    <property type="project" value="GO_Central"/>
</dbReference>
<dbReference type="GO" id="GO:0003777">
    <property type="term" value="F:microtubule motor activity"/>
    <property type="evidence" value="ECO:0000318"/>
    <property type="project" value="GO_Central"/>
</dbReference>
<dbReference type="GO" id="GO:0016887">
    <property type="term" value="F:ATP hydrolysis activity"/>
    <property type="evidence" value="ECO:0000318"/>
    <property type="project" value="GO_Central"/>
</dbReference>
<sequence length="875" mass="98431">MVQQTIQIFGRIKPTGKPAAVFSVDNEDPTGASLDFLLPRDLSDGFVNNKRESYKFRFKKVFDQHAKQEDIFENIARPVADSVLAGFNGAIFAYGQTGSGKTFTITGGAERYADRGIIPRTLSYLFERFSQDSSTVYTMHISYLEIYNELGYDLLDPRHEASRLEDLPKVLIMEDADQNIHLRNLSLQQAANEEEALNLLFLGDTNRMIAETPLNQASTRSHCIFTVHLCRREPGSATLQRSKLHLVDLAGSDRVSKTGLNGVLLTEAKYINLSLHFLEQVILALSERSRSHIPYRNSMLTSVLRDSLGGNCMTTMIATLAVDKRNLDESISTCRFAQRVALIKNEAILNEELDPVLLIAHLKEEILTLKKQLATMMGEQKDEQLTADEMLKLEEMIEAFLNDPDPDGTLSLGRDMRKVQHSFSYFKRKILEKESERHQCSQQPPAATQREDVYFPHMSPVDVNSLKEMLQQRDNEISILVKMLKKEKKRADDAAVQLSRITDCQKLSSQSLPNYSTVPGFGDGMADTLSLNRGGQASSESLTGEENMELGEDVSTLSKLTGQVASMCPLSQQLKSTPPQSRDGNVKGHQEDQRVKVYTFQESHEGNMNQLSLNHGGQVLLSMKKGSQLSAGKQEAFEIFIKDHEEQQIIEDHKQLIKKRSAEARTLSEQLNQVRNTIAELRKQLQTRRRQSAAQSVEVNQPPGEKFDPVEEELCEQIRREKIVYKSAIGRLKALSTEIEHLQLLLERVKVKIQKDFQKWWTQEASSLQGWEPGATAGFHTRPSSSGTPGLCKEFPDTSLDRRSSSLAQHARMSTFLDFRSSVSRGAEADINPPSEWRTLDSTFPPTGDQQVDADVLAFVRARQSLLSKNTAPQR</sequence>
<accession>H2MTZ6</accession>
<dbReference type="eggNOG" id="KOG4280">
    <property type="taxonomic scope" value="Eukaryota"/>
</dbReference>
<dbReference type="Pfam" id="PF23735">
    <property type="entry name" value="KIF9"/>
    <property type="match status" value="1"/>
</dbReference>
<dbReference type="RefSeq" id="XP_011488927.1">
    <property type="nucleotide sequence ID" value="XM_011490625.3"/>
</dbReference>
<dbReference type="InterPro" id="IPR027417">
    <property type="entry name" value="P-loop_NTPase"/>
</dbReference>
<dbReference type="InterPro" id="IPR056524">
    <property type="entry name" value="KIF6/9_C"/>
</dbReference>
<dbReference type="InParanoid" id="H2MTZ6"/>
<feature type="coiled-coil region" evidence="6">
    <location>
        <begin position="657"/>
        <end position="691"/>
    </location>
</feature>
<evidence type="ECO:0000256" key="2">
    <source>
        <dbReference type="ARBA" id="ARBA00022741"/>
    </source>
</evidence>
<dbReference type="PANTHER" id="PTHR47968">
    <property type="entry name" value="CENTROMERE PROTEIN E"/>
    <property type="match status" value="1"/>
</dbReference>
<dbReference type="PANTHER" id="PTHR47968:SF67">
    <property type="entry name" value="KINESIN MOTOR DOMAIN-CONTAINING PROTEIN"/>
    <property type="match status" value="1"/>
</dbReference>
<comment type="subcellular location">
    <subcellularLocation>
        <location evidence="1">Cytoplasm</location>
        <location evidence="1">Cytoskeleton</location>
    </subcellularLocation>
</comment>
<dbReference type="InterPro" id="IPR001752">
    <property type="entry name" value="Kinesin_motor_dom"/>
</dbReference>
<dbReference type="Proteomes" id="UP000001038">
    <property type="component" value="Chromosome 22"/>
</dbReference>
<dbReference type="GeneID" id="101160372"/>
<comment type="similarity">
    <text evidence="5">Belongs to the TRAFAC class myosin-kinesin ATPase superfamily. Kinesin family.</text>
</comment>
<dbReference type="SUPFAM" id="SSF52540">
    <property type="entry name" value="P-loop containing nucleoside triphosphate hydrolases"/>
    <property type="match status" value="1"/>
</dbReference>
<keyword evidence="6" id="KW-0175">Coiled coil</keyword>
<dbReference type="STRING" id="8090.ENSORLP00000022255"/>
<evidence type="ECO:0000256" key="1">
    <source>
        <dbReference type="ARBA" id="ARBA00004245"/>
    </source>
</evidence>
<dbReference type="GO" id="GO:0007018">
    <property type="term" value="P:microtubule-based movement"/>
    <property type="evidence" value="ECO:0000318"/>
    <property type="project" value="GO_Central"/>
</dbReference>
<dbReference type="Gene3D" id="3.40.850.10">
    <property type="entry name" value="Kinesin motor domain"/>
    <property type="match status" value="1"/>
</dbReference>
<keyword evidence="3 5" id="KW-0067">ATP-binding</keyword>
<evidence type="ECO:0000256" key="3">
    <source>
        <dbReference type="ARBA" id="ARBA00022840"/>
    </source>
</evidence>
<reference evidence="9" key="2">
    <citation type="submission" date="2025-08" db="UniProtKB">
        <authorList>
            <consortium name="Ensembl"/>
        </authorList>
    </citation>
    <scope>IDENTIFICATION</scope>
    <source>
        <strain evidence="9">Hd-rR</strain>
    </source>
</reference>
<dbReference type="Bgee" id="ENSORLG00000017781">
    <property type="expression patterns" value="Expressed in testis and 12 other cell types or tissues"/>
</dbReference>
<evidence type="ECO:0000256" key="5">
    <source>
        <dbReference type="PROSITE-ProRule" id="PRU00283"/>
    </source>
</evidence>